<sequence length="103" mass="11517">MHIFSYLMIFGMIYTIKCAKDSGGPYDYNLVTKLINLAKDNEIKYAVDIYPMYGSDVGATLRGGNDIRGALIGPGVHASHGMERTHYSAFENTIKLLYLYLTN</sequence>
<proteinExistence type="predicted"/>
<comment type="caution">
    <text evidence="3">The sequence shown here is derived from an EMBL/GenBank/DDBJ whole genome shotgun (WGS) entry which is preliminary data.</text>
</comment>
<dbReference type="Pfam" id="PF05343">
    <property type="entry name" value="Peptidase_M42"/>
    <property type="match status" value="1"/>
</dbReference>
<dbReference type="Proteomes" id="UP000822184">
    <property type="component" value="Unassembled WGS sequence"/>
</dbReference>
<dbReference type="SUPFAM" id="SSF53187">
    <property type="entry name" value="Zn-dependent exopeptidases"/>
    <property type="match status" value="1"/>
</dbReference>
<keyword evidence="2" id="KW-0378">Hydrolase</keyword>
<keyword evidence="3" id="KW-0645">Protease</keyword>
<dbReference type="PANTHER" id="PTHR32481:SF7">
    <property type="entry name" value="AMINOPEPTIDASE YHFE-RELATED"/>
    <property type="match status" value="1"/>
</dbReference>
<dbReference type="PANTHER" id="PTHR32481">
    <property type="entry name" value="AMINOPEPTIDASE"/>
    <property type="match status" value="1"/>
</dbReference>
<dbReference type="GO" id="GO:0046872">
    <property type="term" value="F:metal ion binding"/>
    <property type="evidence" value="ECO:0007669"/>
    <property type="project" value="UniProtKB-KW"/>
</dbReference>
<keyword evidence="1" id="KW-0479">Metal-binding</keyword>
<dbReference type="GO" id="GO:0004177">
    <property type="term" value="F:aminopeptidase activity"/>
    <property type="evidence" value="ECO:0007669"/>
    <property type="project" value="UniProtKB-KW"/>
</dbReference>
<evidence type="ECO:0000313" key="4">
    <source>
        <dbReference type="Proteomes" id="UP000822184"/>
    </source>
</evidence>
<accession>A0AAE5H6E3</accession>
<keyword evidence="3" id="KW-0031">Aminopeptidase</keyword>
<dbReference type="InterPro" id="IPR051464">
    <property type="entry name" value="Peptidase_M42_aminopept"/>
</dbReference>
<evidence type="ECO:0000256" key="2">
    <source>
        <dbReference type="ARBA" id="ARBA00022801"/>
    </source>
</evidence>
<evidence type="ECO:0000256" key="1">
    <source>
        <dbReference type="ARBA" id="ARBA00022723"/>
    </source>
</evidence>
<dbReference type="EMBL" id="JABTDW010000001">
    <property type="protein sequence ID" value="NSB15652.1"/>
    <property type="molecule type" value="Genomic_DNA"/>
</dbReference>
<dbReference type="Gene3D" id="3.40.630.10">
    <property type="entry name" value="Zn peptidases"/>
    <property type="match status" value="1"/>
</dbReference>
<evidence type="ECO:0000313" key="3">
    <source>
        <dbReference type="EMBL" id="NSB15652.1"/>
    </source>
</evidence>
<name>A0AAE5H6E3_CLOBE</name>
<dbReference type="AlphaFoldDB" id="A0AAE5H6E3"/>
<reference evidence="3" key="1">
    <citation type="submission" date="2020-06" db="EMBL/GenBank/DDBJ databases">
        <title>Genomic insights into acetone-butanol-ethanol (ABE) fermentation by sequencing solventogenic clostridia strains.</title>
        <authorList>
            <person name="Brown S."/>
        </authorList>
    </citation>
    <scope>NUCLEOTIDE SEQUENCE</scope>
    <source>
        <strain evidence="3">DJ123</strain>
    </source>
</reference>
<dbReference type="InterPro" id="IPR008007">
    <property type="entry name" value="Peptidase_M42"/>
</dbReference>
<protein>
    <submittedName>
        <fullName evidence="3">Aminopeptidase FrvX</fullName>
    </submittedName>
</protein>
<organism evidence="3 4">
    <name type="scientific">Clostridium beijerinckii</name>
    <name type="common">Clostridium MP</name>
    <dbReference type="NCBI Taxonomy" id="1520"/>
    <lineage>
        <taxon>Bacteria</taxon>
        <taxon>Bacillati</taxon>
        <taxon>Bacillota</taxon>
        <taxon>Clostridia</taxon>
        <taxon>Eubacteriales</taxon>
        <taxon>Clostridiaceae</taxon>
        <taxon>Clostridium</taxon>
    </lineage>
</organism>
<gene>
    <name evidence="3" type="ORF">BCD95_003911</name>
</gene>